<evidence type="ECO:0000313" key="3">
    <source>
        <dbReference type="Proteomes" id="UP000223839"/>
    </source>
</evidence>
<organism evidence="2 3">
    <name type="scientific">Bacillus thuringiensis</name>
    <dbReference type="NCBI Taxonomy" id="1428"/>
    <lineage>
        <taxon>Bacteria</taxon>
        <taxon>Bacillati</taxon>
        <taxon>Bacillota</taxon>
        <taxon>Bacilli</taxon>
        <taxon>Bacillales</taxon>
        <taxon>Bacillaceae</taxon>
        <taxon>Bacillus</taxon>
        <taxon>Bacillus cereus group</taxon>
    </lineage>
</organism>
<proteinExistence type="predicted"/>
<dbReference type="PROSITE" id="PS50878">
    <property type="entry name" value="RT_POL"/>
    <property type="match status" value="1"/>
</dbReference>
<dbReference type="Pfam" id="PF00078">
    <property type="entry name" value="RVT_1"/>
    <property type="match status" value="1"/>
</dbReference>
<dbReference type="AlphaFoldDB" id="A0AB36TVZ2"/>
<evidence type="ECO:0000259" key="1">
    <source>
        <dbReference type="PROSITE" id="PS50878"/>
    </source>
</evidence>
<feature type="domain" description="Reverse transcriptase" evidence="1">
    <location>
        <begin position="50"/>
        <end position="289"/>
    </location>
</feature>
<dbReference type="InterPro" id="IPR051083">
    <property type="entry name" value="GrpII_Intron_Splice-Mob/Def"/>
</dbReference>
<dbReference type="InterPro" id="IPR000477">
    <property type="entry name" value="RT_dom"/>
</dbReference>
<protein>
    <recommendedName>
        <fullName evidence="1">Reverse transcriptase domain-containing protein</fullName>
    </recommendedName>
</protein>
<sequence>MFLTLLAIHNPSRSPTSFFIRGCDYLKYQLTKELLDNYYSTLYNQFKTGKDRITPQKFNAIKDAEFDLILKKINDYSYTFTNFKSINLPTNREVYIPTIRDRLVIEFLKDKLKQKYRVSFPNRDDIIKSILLKFDSKMDYYVIRLDIKSFFNSIRQNKLLYKIKNKSLLSSQEYYLLKEFLKRFKKGLPQGLPASNALSEIYMESFDQELKQIHPRMNYYCRYVDDILIIMNGSFSNKEVNIIKEKITSIFKSHTLEINENELKYKFTQFPLKDNTSSTFDFTYLGYKFLCHQKKVTTTISQQKIDKFKEKIIYCFEEFKTNHNLELLIQRLDFLTQKNAVIKKETFITPKNKIEHRKKKICFGFIENYKYISKNKKADIAKEIDELLIMQFNNIKYILNSNLYGINTELKNRLYSISLSCNMNKFNAIYRYKKEDYVKKLLAINLYYNRNILESLTYSELSRLYFKQLKYSYLIT</sequence>
<dbReference type="NCBIfam" id="NF041747">
    <property type="entry name" value="Drt3a"/>
    <property type="match status" value="1"/>
</dbReference>
<dbReference type="PANTHER" id="PTHR34047:SF8">
    <property type="entry name" value="PROTEIN YKFC"/>
    <property type="match status" value="1"/>
</dbReference>
<reference evidence="2 3" key="1">
    <citation type="submission" date="2017-09" db="EMBL/GenBank/DDBJ databases">
        <title>Large-scale bioinformatics analysis of Bacillus genomes uncovers conserved roles of natural products in bacterial physiology.</title>
        <authorList>
            <consortium name="Agbiome Team Llc"/>
            <person name="Bleich R.M."/>
            <person name="Grubbs K.J."/>
            <person name="Santa Maria K.C."/>
            <person name="Allen S.E."/>
            <person name="Farag S."/>
            <person name="Shank E.A."/>
            <person name="Bowers A."/>
        </authorList>
    </citation>
    <scope>NUCLEOTIDE SEQUENCE [LARGE SCALE GENOMIC DNA]</scope>
    <source>
        <strain evidence="2 3">AFS077661</strain>
    </source>
</reference>
<gene>
    <name evidence="2" type="ORF">COJ61_14635</name>
</gene>
<comment type="caution">
    <text evidence="2">The sequence shown here is derived from an EMBL/GenBank/DDBJ whole genome shotgun (WGS) entry which is preliminary data.</text>
</comment>
<dbReference type="InterPro" id="IPR043502">
    <property type="entry name" value="DNA/RNA_pol_sf"/>
</dbReference>
<accession>A0AB36TVZ2</accession>
<dbReference type="SUPFAM" id="SSF56672">
    <property type="entry name" value="DNA/RNA polymerases"/>
    <property type="match status" value="1"/>
</dbReference>
<dbReference type="Proteomes" id="UP000223839">
    <property type="component" value="Unassembled WGS sequence"/>
</dbReference>
<dbReference type="EMBL" id="NUYG01000027">
    <property type="protein sequence ID" value="PFM91983.1"/>
    <property type="molecule type" value="Genomic_DNA"/>
</dbReference>
<evidence type="ECO:0000313" key="2">
    <source>
        <dbReference type="EMBL" id="PFM91983.1"/>
    </source>
</evidence>
<name>A0AB36TVZ2_BACTU</name>
<dbReference type="PANTHER" id="PTHR34047">
    <property type="entry name" value="NUCLEAR INTRON MATURASE 1, MITOCHONDRIAL-RELATED"/>
    <property type="match status" value="1"/>
</dbReference>